<dbReference type="PANTHER" id="PTHR43828:SF15">
    <property type="entry name" value="TRANSCRIPTION FACTOR MBP1"/>
    <property type="match status" value="1"/>
</dbReference>
<dbReference type="KEGG" id="slb:AWJ20_40"/>
<feature type="region of interest" description="Disordered" evidence="5">
    <location>
        <begin position="340"/>
        <end position="371"/>
    </location>
</feature>
<evidence type="ECO:0000313" key="8">
    <source>
        <dbReference type="Proteomes" id="UP000189580"/>
    </source>
</evidence>
<feature type="region of interest" description="Disordered" evidence="5">
    <location>
        <begin position="794"/>
        <end position="814"/>
    </location>
</feature>
<evidence type="ECO:0000256" key="5">
    <source>
        <dbReference type="SAM" id="MobiDB-lite"/>
    </source>
</evidence>
<dbReference type="InterPro" id="IPR003163">
    <property type="entry name" value="Tscrpt_reg_HTH_APSES-type"/>
</dbReference>
<dbReference type="PANTHER" id="PTHR43828">
    <property type="entry name" value="ASPARAGINASE"/>
    <property type="match status" value="1"/>
</dbReference>
<dbReference type="EMBL" id="CP014501">
    <property type="protein sequence ID" value="ANB11816.1"/>
    <property type="molecule type" value="Genomic_DNA"/>
</dbReference>
<feature type="coiled-coil region" evidence="4">
    <location>
        <begin position="712"/>
        <end position="746"/>
    </location>
</feature>
<gene>
    <name evidence="7" type="primary">MBP1</name>
    <name evidence="7" type="ORF">AWJ20_40</name>
</gene>
<dbReference type="RefSeq" id="XP_018734293.1">
    <property type="nucleotide sequence ID" value="XM_018881045.1"/>
</dbReference>
<organism evidence="7 8">
    <name type="scientific">Sugiyamaella lignohabitans</name>
    <dbReference type="NCBI Taxonomy" id="796027"/>
    <lineage>
        <taxon>Eukaryota</taxon>
        <taxon>Fungi</taxon>
        <taxon>Dikarya</taxon>
        <taxon>Ascomycota</taxon>
        <taxon>Saccharomycotina</taxon>
        <taxon>Dipodascomycetes</taxon>
        <taxon>Dipodascales</taxon>
        <taxon>Trichomonascaceae</taxon>
        <taxon>Sugiyamaella</taxon>
    </lineage>
</organism>
<reference evidence="7 8" key="1">
    <citation type="submission" date="2016-02" db="EMBL/GenBank/DDBJ databases">
        <title>Complete genome sequence and transcriptome regulation of the pentose utilising yeast Sugiyamaella lignohabitans.</title>
        <authorList>
            <person name="Bellasio M."/>
            <person name="Peymann A."/>
            <person name="Valli M."/>
            <person name="Sipitzky M."/>
            <person name="Graf A."/>
            <person name="Sauer M."/>
            <person name="Marx H."/>
            <person name="Mattanovich D."/>
        </authorList>
    </citation>
    <scope>NUCLEOTIDE SEQUENCE [LARGE SCALE GENOMIC DNA]</scope>
    <source>
        <strain evidence="7 8">CBS 10342</strain>
    </source>
</reference>
<dbReference type="SMART" id="SM01252">
    <property type="entry name" value="KilA-N"/>
    <property type="match status" value="1"/>
</dbReference>
<feature type="compositionally biased region" description="Polar residues" evidence="5">
    <location>
        <begin position="801"/>
        <end position="813"/>
    </location>
</feature>
<dbReference type="AlphaFoldDB" id="A0A167CKN4"/>
<keyword evidence="2 3" id="KW-0040">ANK repeat</keyword>
<accession>A0A167CKN4</accession>
<dbReference type="GO" id="GO:0030907">
    <property type="term" value="C:MBF transcription complex"/>
    <property type="evidence" value="ECO:0007669"/>
    <property type="project" value="TreeGrafter"/>
</dbReference>
<evidence type="ECO:0000256" key="3">
    <source>
        <dbReference type="PROSITE-ProRule" id="PRU00023"/>
    </source>
</evidence>
<feature type="compositionally biased region" description="Gly residues" evidence="5">
    <location>
        <begin position="164"/>
        <end position="177"/>
    </location>
</feature>
<keyword evidence="1" id="KW-0677">Repeat</keyword>
<dbReference type="InterPro" id="IPR036770">
    <property type="entry name" value="Ankyrin_rpt-contain_sf"/>
</dbReference>
<dbReference type="GeneID" id="30036083"/>
<dbReference type="InterPro" id="IPR051642">
    <property type="entry name" value="SWI6-like"/>
</dbReference>
<sequence length="896" mass="98066">MKRQSDGWVNATHILKVANFDKPQRTRILEREVQRGTHEKIQGGYGKYQGTWVPLERARAVAEQYKVLEILEPLFAYSPSDTDPTPFAPRHTWKSRSTNGAAGRGGGVAGTPSGRADFTPITARRGASRQSSSASASNIADAGIEDTSLVDNGLKRPYRVLSSGRGGANNGGDGQGAVEGNMLAPPVKKRRGRPPSSSSASLAKRSDSGPRKFHYGIPPSTPKQNIISSKSVNSARYDGNNETLSPESSSISSRSSSPSDFMSESDIDAALTNGVDTPSARNAILASKRRTPSMITDSPQFNYNGYEQRQYTIPDRYQDSPQQSMSGAGNHSMLHSSIQPHHQNLQHQQAEHQRQMQQQHPQQGHQRNISTASTSSEMLSTMYSNRLLDYFTSIDEAEIPQFLINPPPEFKINQVIDDEGHTAFHWACSMGDLKIIEVLLQAGANISATNFAEQTPLIRSILFTNNYDRRTFPKVVDLLRDTILYVDSHKQTVLHHIASTTSSRSKLSSTRYYTEIILAKLLEIKSLQVVTDFVNLQDENGDTALHIAARNGARKCVKVLFHYNARADIVNNNGRTTQEYISEYEAQRQQLLKQADGLVQVKSNTLPGQISSNGQAAVNGYGQSNGTPSNKYMLGKPNSNRELNAAPSQFDSNYRDINGSGSGEANGNANGTVYPAIGNPHVSEVAISATQRVAPSIIEGLEELALAYDSELQEKDSDIEQVRHLLESMKREITETENAIEEIGELPGDEQVVQARLQQSNELVNQRAMHLRKLLERTQSRDLAMLVQAEEDRAGAELQTREPTLNGTATTAPSEVDPKEEVLSLASTLADLQKRRGKLVDEIVELCASAGAGEKMNDYRRLVSLSCGVKVEEIDELLDGIAQALLADGGGSDGDD</sequence>
<evidence type="ECO:0000313" key="7">
    <source>
        <dbReference type="EMBL" id="ANB11816.1"/>
    </source>
</evidence>
<feature type="repeat" description="ANK" evidence="3">
    <location>
        <begin position="419"/>
        <end position="451"/>
    </location>
</feature>
<dbReference type="PROSITE" id="PS51299">
    <property type="entry name" value="HTH_APSES"/>
    <property type="match status" value="1"/>
</dbReference>
<feature type="compositionally biased region" description="Low complexity" evidence="5">
    <location>
        <begin position="355"/>
        <end position="366"/>
    </location>
</feature>
<dbReference type="Pfam" id="PF00023">
    <property type="entry name" value="Ank"/>
    <property type="match status" value="1"/>
</dbReference>
<dbReference type="SMART" id="SM00248">
    <property type="entry name" value="ANK"/>
    <property type="match status" value="2"/>
</dbReference>
<dbReference type="SUPFAM" id="SSF48403">
    <property type="entry name" value="Ankyrin repeat"/>
    <property type="match status" value="1"/>
</dbReference>
<dbReference type="PROSITE" id="PS50088">
    <property type="entry name" value="ANK_REPEAT"/>
    <property type="match status" value="2"/>
</dbReference>
<feature type="region of interest" description="Disordered" evidence="5">
    <location>
        <begin position="79"/>
        <end position="119"/>
    </location>
</feature>
<dbReference type="GO" id="GO:0003677">
    <property type="term" value="F:DNA binding"/>
    <property type="evidence" value="ECO:0007669"/>
    <property type="project" value="InterPro"/>
</dbReference>
<feature type="repeat" description="ANK" evidence="3">
    <location>
        <begin position="540"/>
        <end position="572"/>
    </location>
</feature>
<dbReference type="Gene3D" id="1.25.40.20">
    <property type="entry name" value="Ankyrin repeat-containing domain"/>
    <property type="match status" value="1"/>
</dbReference>
<protein>
    <submittedName>
        <fullName evidence="7">Transcription factor MBP1</fullName>
    </submittedName>
</protein>
<dbReference type="InterPro" id="IPR018004">
    <property type="entry name" value="KilA/APSES_HTH"/>
</dbReference>
<evidence type="ECO:0000256" key="1">
    <source>
        <dbReference type="ARBA" id="ARBA00022737"/>
    </source>
</evidence>
<dbReference type="OrthoDB" id="6718656at2759"/>
<dbReference type="Pfam" id="PF04383">
    <property type="entry name" value="KilA-N"/>
    <property type="match status" value="1"/>
</dbReference>
<feature type="region of interest" description="Disordered" evidence="5">
    <location>
        <begin position="161"/>
        <end position="264"/>
    </location>
</feature>
<dbReference type="SUPFAM" id="SSF54616">
    <property type="entry name" value="DNA-binding domain of Mlu1-box binding protein MBP1"/>
    <property type="match status" value="1"/>
</dbReference>
<dbReference type="GO" id="GO:0033309">
    <property type="term" value="C:SBF transcription complex"/>
    <property type="evidence" value="ECO:0007669"/>
    <property type="project" value="TreeGrafter"/>
</dbReference>
<dbReference type="Proteomes" id="UP000189580">
    <property type="component" value="Chromosome a"/>
</dbReference>
<feature type="compositionally biased region" description="Low complexity" evidence="5">
    <location>
        <begin position="194"/>
        <end position="203"/>
    </location>
</feature>
<feature type="compositionally biased region" description="Low complexity" evidence="5">
    <location>
        <begin position="245"/>
        <end position="264"/>
    </location>
</feature>
<proteinExistence type="predicted"/>
<evidence type="ECO:0000256" key="4">
    <source>
        <dbReference type="SAM" id="Coils"/>
    </source>
</evidence>
<feature type="compositionally biased region" description="Polar residues" evidence="5">
    <location>
        <begin position="222"/>
        <end position="244"/>
    </location>
</feature>
<dbReference type="GO" id="GO:0001228">
    <property type="term" value="F:DNA-binding transcription activator activity, RNA polymerase II-specific"/>
    <property type="evidence" value="ECO:0007669"/>
    <property type="project" value="UniProtKB-ARBA"/>
</dbReference>
<name>A0A167CKN4_9ASCO</name>
<dbReference type="InterPro" id="IPR002110">
    <property type="entry name" value="Ankyrin_rpt"/>
</dbReference>
<keyword evidence="4" id="KW-0175">Coiled coil</keyword>
<dbReference type="PROSITE" id="PS50297">
    <property type="entry name" value="ANK_REP_REGION"/>
    <property type="match status" value="2"/>
</dbReference>
<feature type="domain" description="HTH APSES-type" evidence="6">
    <location>
        <begin position="1"/>
        <end position="86"/>
    </location>
</feature>
<evidence type="ECO:0000256" key="2">
    <source>
        <dbReference type="ARBA" id="ARBA00023043"/>
    </source>
</evidence>
<dbReference type="Pfam" id="PF12796">
    <property type="entry name" value="Ank_2"/>
    <property type="match status" value="1"/>
</dbReference>
<keyword evidence="8" id="KW-1185">Reference proteome</keyword>
<evidence type="ECO:0000259" key="6">
    <source>
        <dbReference type="PROSITE" id="PS51299"/>
    </source>
</evidence>
<dbReference type="Gene3D" id="3.10.260.10">
    <property type="entry name" value="Transcription regulator HTH, APSES-type DNA-binding domain"/>
    <property type="match status" value="1"/>
</dbReference>
<dbReference type="InterPro" id="IPR036887">
    <property type="entry name" value="HTH_APSES_sf"/>
</dbReference>